<gene>
    <name evidence="1" type="ORF">LIER_03630</name>
</gene>
<dbReference type="EMBL" id="BAABME010000444">
    <property type="protein sequence ID" value="GAA0142815.1"/>
    <property type="molecule type" value="Genomic_DNA"/>
</dbReference>
<keyword evidence="2" id="KW-1185">Reference proteome</keyword>
<evidence type="ECO:0000313" key="2">
    <source>
        <dbReference type="Proteomes" id="UP001454036"/>
    </source>
</evidence>
<proteinExistence type="predicted"/>
<sequence length="67" mass="7707">MTPDAYDRIVSAELPDKKEDPYLYSLKYIHKGHDKVLFRIAPDSPGSNIDEISDFQNRRWVSPVEAA</sequence>
<name>A0AAV3NTZ0_LITER</name>
<reference evidence="1 2" key="1">
    <citation type="submission" date="2024-01" db="EMBL/GenBank/DDBJ databases">
        <title>The complete chloroplast genome sequence of Lithospermum erythrorhizon: insights into the phylogenetic relationship among Boraginaceae species and the maternal lineages of purple gromwells.</title>
        <authorList>
            <person name="Okada T."/>
            <person name="Watanabe K."/>
        </authorList>
    </citation>
    <scope>NUCLEOTIDE SEQUENCE [LARGE SCALE GENOMIC DNA]</scope>
</reference>
<accession>A0AAV3NTZ0</accession>
<dbReference type="AlphaFoldDB" id="A0AAV3NTZ0"/>
<dbReference type="Proteomes" id="UP001454036">
    <property type="component" value="Unassembled WGS sequence"/>
</dbReference>
<organism evidence="1 2">
    <name type="scientific">Lithospermum erythrorhizon</name>
    <name type="common">Purple gromwell</name>
    <name type="synonym">Lithospermum officinale var. erythrorhizon</name>
    <dbReference type="NCBI Taxonomy" id="34254"/>
    <lineage>
        <taxon>Eukaryota</taxon>
        <taxon>Viridiplantae</taxon>
        <taxon>Streptophyta</taxon>
        <taxon>Embryophyta</taxon>
        <taxon>Tracheophyta</taxon>
        <taxon>Spermatophyta</taxon>
        <taxon>Magnoliopsida</taxon>
        <taxon>eudicotyledons</taxon>
        <taxon>Gunneridae</taxon>
        <taxon>Pentapetalae</taxon>
        <taxon>asterids</taxon>
        <taxon>lamiids</taxon>
        <taxon>Boraginales</taxon>
        <taxon>Boraginaceae</taxon>
        <taxon>Boraginoideae</taxon>
        <taxon>Lithospermeae</taxon>
        <taxon>Lithospermum</taxon>
    </lineage>
</organism>
<comment type="caution">
    <text evidence="1">The sequence shown here is derived from an EMBL/GenBank/DDBJ whole genome shotgun (WGS) entry which is preliminary data.</text>
</comment>
<protein>
    <submittedName>
        <fullName evidence="1">Uncharacterized protein</fullName>
    </submittedName>
</protein>
<evidence type="ECO:0000313" key="1">
    <source>
        <dbReference type="EMBL" id="GAA0142815.1"/>
    </source>
</evidence>